<dbReference type="Pfam" id="PF00170">
    <property type="entry name" value="bZIP_1"/>
    <property type="match status" value="1"/>
</dbReference>
<feature type="compositionally biased region" description="Polar residues" evidence="2">
    <location>
        <begin position="100"/>
        <end position="114"/>
    </location>
</feature>
<dbReference type="PROSITE" id="PS00036">
    <property type="entry name" value="BZIP_BASIC"/>
    <property type="match status" value="1"/>
</dbReference>
<evidence type="ECO:0000313" key="5">
    <source>
        <dbReference type="WBParaSite" id="ACRNAN_scaffold132.g9094.t1"/>
    </source>
</evidence>
<dbReference type="Gene3D" id="1.20.5.170">
    <property type="match status" value="1"/>
</dbReference>
<evidence type="ECO:0000256" key="2">
    <source>
        <dbReference type="SAM" id="MobiDB-lite"/>
    </source>
</evidence>
<feature type="region of interest" description="Disordered" evidence="2">
    <location>
        <begin position="100"/>
        <end position="125"/>
    </location>
</feature>
<organism evidence="4 5">
    <name type="scientific">Acrobeloides nanus</name>
    <dbReference type="NCBI Taxonomy" id="290746"/>
    <lineage>
        <taxon>Eukaryota</taxon>
        <taxon>Metazoa</taxon>
        <taxon>Ecdysozoa</taxon>
        <taxon>Nematoda</taxon>
        <taxon>Chromadorea</taxon>
        <taxon>Rhabditida</taxon>
        <taxon>Tylenchina</taxon>
        <taxon>Cephalobomorpha</taxon>
        <taxon>Cephaloboidea</taxon>
        <taxon>Cephalobidae</taxon>
        <taxon>Acrobeloides</taxon>
    </lineage>
</organism>
<sequence length="257" mass="29437">MPAYGYGCCETEGQPCYQEHYEHMPNMQSCSPFHAEPTTPDMATCQSLTYNQYNNVSSHYHQFEKQNQYAISNNIHDAYPNYHYASYEGFDNSTQQVVPNFDSQQNDPPTYQDNHSIHQDNDSMPPTEKQLLEHIIGRHVTAQDNCSACKLRSEDGSEQVISLNDLVEIVAKTMESVQGKLPAEEKSIQYTKSCTGINKKRMQNKEAAARYRQKQKSKLVLMQEEIASLEAIRNQLKDQVGELSNEIKKHRHILALD</sequence>
<evidence type="ECO:0000313" key="4">
    <source>
        <dbReference type="Proteomes" id="UP000887540"/>
    </source>
</evidence>
<dbReference type="CDD" id="cd14692">
    <property type="entry name" value="bZIP_ATF4"/>
    <property type="match status" value="1"/>
</dbReference>
<feature type="coiled-coil region" evidence="1">
    <location>
        <begin position="212"/>
        <end position="253"/>
    </location>
</feature>
<evidence type="ECO:0000256" key="1">
    <source>
        <dbReference type="SAM" id="Coils"/>
    </source>
</evidence>
<accession>A0A914CQP6</accession>
<dbReference type="AlphaFoldDB" id="A0A914CQP6"/>
<reference evidence="5" key="1">
    <citation type="submission" date="2022-11" db="UniProtKB">
        <authorList>
            <consortium name="WormBaseParasite"/>
        </authorList>
    </citation>
    <scope>IDENTIFICATION</scope>
</reference>
<dbReference type="WBParaSite" id="ACRNAN_scaffold132.g9094.t1">
    <property type="protein sequence ID" value="ACRNAN_scaffold132.g9094.t1"/>
    <property type="gene ID" value="ACRNAN_scaffold132.g9094"/>
</dbReference>
<keyword evidence="1" id="KW-0175">Coiled coil</keyword>
<evidence type="ECO:0000259" key="3">
    <source>
        <dbReference type="PROSITE" id="PS50217"/>
    </source>
</evidence>
<name>A0A914CQP6_9BILA</name>
<dbReference type="GO" id="GO:0003700">
    <property type="term" value="F:DNA-binding transcription factor activity"/>
    <property type="evidence" value="ECO:0007669"/>
    <property type="project" value="InterPro"/>
</dbReference>
<dbReference type="SMART" id="SM00338">
    <property type="entry name" value="BRLZ"/>
    <property type="match status" value="1"/>
</dbReference>
<protein>
    <submittedName>
        <fullName evidence="5">BZIP domain-containing protein</fullName>
    </submittedName>
</protein>
<dbReference type="Proteomes" id="UP000887540">
    <property type="component" value="Unplaced"/>
</dbReference>
<feature type="domain" description="BZIP" evidence="3">
    <location>
        <begin position="199"/>
        <end position="254"/>
    </location>
</feature>
<dbReference type="PROSITE" id="PS50217">
    <property type="entry name" value="BZIP"/>
    <property type="match status" value="1"/>
</dbReference>
<dbReference type="InterPro" id="IPR046347">
    <property type="entry name" value="bZIP_sf"/>
</dbReference>
<dbReference type="InterPro" id="IPR004827">
    <property type="entry name" value="bZIP"/>
</dbReference>
<proteinExistence type="predicted"/>
<dbReference type="SUPFAM" id="SSF57959">
    <property type="entry name" value="Leucine zipper domain"/>
    <property type="match status" value="1"/>
</dbReference>
<keyword evidence="4" id="KW-1185">Reference proteome</keyword>